<gene>
    <name evidence="2" type="ORF">LY89DRAFT_666291</name>
</gene>
<sequence length="316" mass="36317">MTWRGSSSLSCLSILRASFRVADRKRGEESFKSKALRFRVEEVNEQRKTKREFTRKLRHYINNPSSALETTNPSWVLVATYPPGLDRATGDHCKDEESAHQNSRGLLWTRHGRGTSKSPGSTGVAKMRLRNDDNRSVLEKVMIVWMTIEWKLTAKCGFRLIEVLQMKFHQCDAETEKLSRRRRGATSDWETSSKVRGRVWTFLVGDVLYSRDEFCVWDCAFWPGIELLTSYECAVSRSKTIIIGVSTVASMEVIERARAVIRAEWTWPIPVMRGVQFYASSILRIRGVELRLDSSYKAGTTIRNEKLSDYFAVLDL</sequence>
<dbReference type="Proteomes" id="UP000070700">
    <property type="component" value="Unassembled WGS sequence"/>
</dbReference>
<dbReference type="InParanoid" id="A0A194XKE6"/>
<dbReference type="GeneID" id="28822619"/>
<evidence type="ECO:0000313" key="3">
    <source>
        <dbReference type="Proteomes" id="UP000070700"/>
    </source>
</evidence>
<keyword evidence="3" id="KW-1185">Reference proteome</keyword>
<evidence type="ECO:0000313" key="2">
    <source>
        <dbReference type="EMBL" id="KUJ20633.1"/>
    </source>
</evidence>
<dbReference type="RefSeq" id="XP_018074988.1">
    <property type="nucleotide sequence ID" value="XM_018212893.1"/>
</dbReference>
<evidence type="ECO:0000256" key="1">
    <source>
        <dbReference type="SAM" id="MobiDB-lite"/>
    </source>
</evidence>
<proteinExistence type="predicted"/>
<dbReference type="KEGG" id="psco:LY89DRAFT_666291"/>
<dbReference type="AlphaFoldDB" id="A0A194XKE6"/>
<name>A0A194XKE6_MOLSC</name>
<accession>A0A194XKE6</accession>
<organism evidence="2 3">
    <name type="scientific">Mollisia scopiformis</name>
    <name type="common">Conifer needle endophyte fungus</name>
    <name type="synonym">Phialocephala scopiformis</name>
    <dbReference type="NCBI Taxonomy" id="149040"/>
    <lineage>
        <taxon>Eukaryota</taxon>
        <taxon>Fungi</taxon>
        <taxon>Dikarya</taxon>
        <taxon>Ascomycota</taxon>
        <taxon>Pezizomycotina</taxon>
        <taxon>Leotiomycetes</taxon>
        <taxon>Helotiales</taxon>
        <taxon>Mollisiaceae</taxon>
        <taxon>Mollisia</taxon>
    </lineage>
</organism>
<feature type="region of interest" description="Disordered" evidence="1">
    <location>
        <begin position="109"/>
        <end position="128"/>
    </location>
</feature>
<dbReference type="EMBL" id="KQ947409">
    <property type="protein sequence ID" value="KUJ20633.1"/>
    <property type="molecule type" value="Genomic_DNA"/>
</dbReference>
<reference evidence="2 3" key="1">
    <citation type="submission" date="2015-10" db="EMBL/GenBank/DDBJ databases">
        <title>Full genome of DAOMC 229536 Phialocephala scopiformis, a fungal endophyte of spruce producing the potent anti-insectan compound rugulosin.</title>
        <authorList>
            <consortium name="DOE Joint Genome Institute"/>
            <person name="Walker A.K."/>
            <person name="Frasz S.L."/>
            <person name="Seifert K.A."/>
            <person name="Miller J.D."/>
            <person name="Mondo S.J."/>
            <person name="Labutti K."/>
            <person name="Lipzen A."/>
            <person name="Dockter R."/>
            <person name="Kennedy M."/>
            <person name="Grigoriev I.V."/>
            <person name="Spatafora J.W."/>
        </authorList>
    </citation>
    <scope>NUCLEOTIDE SEQUENCE [LARGE SCALE GENOMIC DNA]</scope>
    <source>
        <strain evidence="2 3">CBS 120377</strain>
    </source>
</reference>
<protein>
    <submittedName>
        <fullName evidence="2">Uncharacterized protein</fullName>
    </submittedName>
</protein>